<dbReference type="InterPro" id="IPR021812">
    <property type="entry name" value="DUF3391"/>
</dbReference>
<dbReference type="eggNOG" id="COG2206">
    <property type="taxonomic scope" value="Bacteria"/>
</dbReference>
<dbReference type="STRING" id="946483.Cenrod_2201"/>
<evidence type="ECO:0000259" key="2">
    <source>
        <dbReference type="PROSITE" id="PS51832"/>
    </source>
</evidence>
<sequence length="419" mass="46622">MLKRIGVQQLVLGMHVKEFCGSWMEHPFWRTGFVLTDPKDLEAIRSSSIREVWIDAALGLDVAQGESAVTEEEANAEVTQALDSASSPLEPVSIPRRNQTPTPRAKEVERAARICIESKTAVQSMFEEVRLGNAVDSESANALVEEISDSITRNPGAIISLARLKTADDYTYMHSVAVCAMMVALARQLDLGAETTRSCGLAGLLHDMGKVAVPKSILNKPGKLTEEEFEKMKAHPGEGHDILLRSEGMDPIALDVVWHHHEKVDGSGYPKRLRDEEITLFSKMGAVCDVYDAITSNRPYKNGWDPAESMRKMAEWTRTHFDQRIFQYFVKSMGIYPVGSLVRLASGRIGVVVEQSSGTLTAPIVKVFYSTKSGLRFEPALIDLSHPKTTDKIVQREDPTQWNFHDLDVLWSGLPNYRP</sequence>
<dbReference type="Pfam" id="PF13487">
    <property type="entry name" value="HD_5"/>
    <property type="match status" value="1"/>
</dbReference>
<dbReference type="HOGENOM" id="CLU_000445_92_1_4"/>
<feature type="domain" description="HD-GYP" evidence="2">
    <location>
        <begin position="149"/>
        <end position="345"/>
    </location>
</feature>
<gene>
    <name evidence="3" type="ORF">Cenrod_2201</name>
</gene>
<dbReference type="PANTHER" id="PTHR43155">
    <property type="entry name" value="CYCLIC DI-GMP PHOSPHODIESTERASE PA4108-RELATED"/>
    <property type="match status" value="1"/>
</dbReference>
<reference evidence="3 4" key="1">
    <citation type="journal article" date="2013" name="Genome Biol.">
        <title>Genomic analysis reveals key aspects of prokaryotic symbiosis in the phototrophic consortium "Chlorochromatium aggregatum".</title>
        <authorList>
            <person name="Liu Z."/>
            <person name="Muller J."/>
            <person name="Li T."/>
            <person name="Alvey R.M."/>
            <person name="Vogl K."/>
            <person name="Frigaard N.U."/>
            <person name="Rockwell N.C."/>
            <person name="Boyd E.S."/>
            <person name="Tomsho L.P."/>
            <person name="Schuster S.C."/>
            <person name="Henke P."/>
            <person name="Rohde M."/>
            <person name="Overmann J."/>
            <person name="Bryant D.A."/>
        </authorList>
    </citation>
    <scope>NUCLEOTIDE SEQUENCE [LARGE SCALE GENOMIC DNA]</scope>
    <source>
        <strain evidence="3">CR</strain>
    </source>
</reference>
<dbReference type="CDD" id="cd00077">
    <property type="entry name" value="HDc"/>
    <property type="match status" value="1"/>
</dbReference>
<protein>
    <submittedName>
        <fullName evidence="3">HD-GYP domain protein</fullName>
    </submittedName>
</protein>
<dbReference type="SMART" id="SM00471">
    <property type="entry name" value="HDc"/>
    <property type="match status" value="1"/>
</dbReference>
<dbReference type="SUPFAM" id="SSF109604">
    <property type="entry name" value="HD-domain/PDEase-like"/>
    <property type="match status" value="1"/>
</dbReference>
<dbReference type="PATRIC" id="fig|946483.4.peg.2215"/>
<feature type="region of interest" description="Disordered" evidence="1">
    <location>
        <begin position="81"/>
        <end position="106"/>
    </location>
</feature>
<dbReference type="OrthoDB" id="9764808at2"/>
<dbReference type="Gene3D" id="1.10.3210.10">
    <property type="entry name" value="Hypothetical protein af1432"/>
    <property type="match status" value="1"/>
</dbReference>
<name>U5NDM6_9BURK</name>
<proteinExistence type="predicted"/>
<dbReference type="Pfam" id="PF11871">
    <property type="entry name" value="DUF3391"/>
    <property type="match status" value="1"/>
</dbReference>
<dbReference type="AlphaFoldDB" id="U5NDM6"/>
<dbReference type="KEGG" id="cbx:Cenrod_2201"/>
<dbReference type="InterPro" id="IPR003607">
    <property type="entry name" value="HD/PDEase_dom"/>
</dbReference>
<dbReference type="PROSITE" id="PS51832">
    <property type="entry name" value="HD_GYP"/>
    <property type="match status" value="1"/>
</dbReference>
<organism evidence="3 4">
    <name type="scientific">Candidatus Symbiobacter mobilis CR</name>
    <dbReference type="NCBI Taxonomy" id="946483"/>
    <lineage>
        <taxon>Bacteria</taxon>
        <taxon>Pseudomonadati</taxon>
        <taxon>Pseudomonadota</taxon>
        <taxon>Betaproteobacteria</taxon>
        <taxon>Burkholderiales</taxon>
        <taxon>Comamonadaceae</taxon>
    </lineage>
</organism>
<dbReference type="RefSeq" id="WP_022775562.1">
    <property type="nucleotide sequence ID" value="NC_022576.1"/>
</dbReference>
<dbReference type="EMBL" id="CP004885">
    <property type="protein sequence ID" value="AGX88269.1"/>
    <property type="molecule type" value="Genomic_DNA"/>
</dbReference>
<dbReference type="GO" id="GO:0008081">
    <property type="term" value="F:phosphoric diester hydrolase activity"/>
    <property type="evidence" value="ECO:0007669"/>
    <property type="project" value="UniProtKB-ARBA"/>
</dbReference>
<accession>U5NDM6</accession>
<dbReference type="Proteomes" id="UP000017184">
    <property type="component" value="Chromosome"/>
</dbReference>
<dbReference type="PANTHER" id="PTHR43155:SF2">
    <property type="entry name" value="CYCLIC DI-GMP PHOSPHODIESTERASE PA4108"/>
    <property type="match status" value="1"/>
</dbReference>
<evidence type="ECO:0000256" key="1">
    <source>
        <dbReference type="SAM" id="MobiDB-lite"/>
    </source>
</evidence>
<keyword evidence="4" id="KW-1185">Reference proteome</keyword>
<evidence type="ECO:0000313" key="3">
    <source>
        <dbReference type="EMBL" id="AGX88269.1"/>
    </source>
</evidence>
<dbReference type="InterPro" id="IPR037522">
    <property type="entry name" value="HD_GYP_dom"/>
</dbReference>
<evidence type="ECO:0000313" key="4">
    <source>
        <dbReference type="Proteomes" id="UP000017184"/>
    </source>
</evidence>